<feature type="domain" description="R13L1/DRL21-like LRR repeat region" evidence="11">
    <location>
        <begin position="653"/>
        <end position="779"/>
    </location>
</feature>
<comment type="caution">
    <text evidence="12">The sequence shown here is derived from an EMBL/GenBank/DDBJ whole genome shotgun (WGS) entry which is preliminary data.</text>
</comment>
<evidence type="ECO:0008006" key="14">
    <source>
        <dbReference type="Google" id="ProtNLM"/>
    </source>
</evidence>
<evidence type="ECO:0000256" key="3">
    <source>
        <dbReference type="ARBA" id="ARBA00022741"/>
    </source>
</evidence>
<evidence type="ECO:0000256" key="2">
    <source>
        <dbReference type="ARBA" id="ARBA00022737"/>
    </source>
</evidence>
<dbReference type="Pfam" id="PF23559">
    <property type="entry name" value="WHD_DRP"/>
    <property type="match status" value="1"/>
</dbReference>
<reference evidence="12 13" key="1">
    <citation type="journal article" date="2019" name="G3 (Bethesda)">
        <title>Sequencing of a Wild Apple (Malus baccata) Genome Unravels the Differences Between Cultivated and Wild Apple Species Regarding Disease Resistance and Cold Tolerance.</title>
        <authorList>
            <person name="Chen X."/>
        </authorList>
    </citation>
    <scope>NUCLEOTIDE SEQUENCE [LARGE SCALE GENOMIC DNA]</scope>
    <source>
        <strain evidence="13">cv. Shandingzi</strain>
        <tissue evidence="12">Leaves</tissue>
    </source>
</reference>
<dbReference type="InterPro" id="IPR056789">
    <property type="entry name" value="LRR_R13L1-DRL21"/>
</dbReference>
<keyword evidence="13" id="KW-1185">Reference proteome</keyword>
<sequence length="1139" mass="128596">MAEGVLFNVAARIIGRLGSLAFQEIRLIWGVQDELHKLQEIVAGFQGVLLDAEQKQTNNEVKLWLQSVEDAVYEADDLLDEFNTEAQQRQMMCGNTKMSKKVRLFLSSSNQLAFGLKMSHKIKDINKRLREVASRRAFPLEVNCEDTRFIIRERITHSFVPKENIIGRDEDKKSIIQLLLDPISTENVSTISIVGFGGLGKTALAQLILNDEIDMDELQNDLRRKVDGKKYLIVLDDVWNENREKWLSLKYLLMGGGKGSRLLITTCSETVAKISDTTKPYTLRGLNQEDSWSLFKEMAFKDGKEPENSTIKAIGKEVARKCQGVPLAIRTIGGLLHTKYHETEWLNFKENKLSRINQEENEILPTLKLSYDVLPSHLKHCFAYCSLFPPDYVISVPMLIRLWVAQGFIKSSGENESLEDVAYGYFMELLCRSFFQEENDEFGIIRSCKMHDLMNELAVSVSGVGSAVVDLNRIKFHEKLRHVSFNFDVDLSKWEVPTSLLNAKKIRTFLLPCQEFRGCSVDNSFCATIISNFKSLRMLSLEGLGITKLPNCLKKLKHLRYLDLSDNYGIKRLPDWIVGLSNLETLDLGWCQSLVELPRDIKKMINLRHLILKGCYGLIRMPRGLGELNGFRTLNTFVLSENNSLLRDSAAGLGELGRLKELRGELEIKNLRHEKDVMSESNVGTPLKEKQHLHSLGLEWKPGEDVNAIDEKDIIMSMEVLQPHSNLKMLSVWYYGGVRFASWFSSLINLVELRLWGCLRCQHLPPLDHFPSLKFLQLEWFEKLEYISDNTSSSNSMSDEMMTSLECLWVKRCPVLKGWWRAHTHNNASSFSSSTENLSLPSFPSLSQLAISKCPNLSSMPLYPNVEIIDLNGCSSKVVHSLFVRGASDITHDVGVDVSASSSSPHLSKLTHLSINNIEDLECLTSQGMGNVPSLQSLYIADCPNLALLPYHGMGNLASLRELTVINCSNLTSMSEGIANLTSLQELTVISCPYLTSMSEGIANLTSLRELTVRNCSNLTSMSEEIANLTSLQKLTIGEYSDLTLPPEVVVNLPSLQSLTIESFPNLVSLPEEISNLMSLQHLEIRSCPDLASVPEGIRRLTNLNRLQIWECPMLSERCKKETGEDWPKIAHIPSIYIY</sequence>
<evidence type="ECO:0000259" key="10">
    <source>
        <dbReference type="Pfam" id="PF23598"/>
    </source>
</evidence>
<dbReference type="Pfam" id="PF00931">
    <property type="entry name" value="NB-ARC"/>
    <property type="match status" value="1"/>
</dbReference>
<feature type="domain" description="Disease resistance R13L4/SHOC-2-like LRR" evidence="10">
    <location>
        <begin position="1001"/>
        <end position="1135"/>
    </location>
</feature>
<dbReference type="InterPro" id="IPR036388">
    <property type="entry name" value="WH-like_DNA-bd_sf"/>
</dbReference>
<dbReference type="InterPro" id="IPR032675">
    <property type="entry name" value="LRR_dom_sf"/>
</dbReference>
<feature type="domain" description="Disease resistance protein winged helix" evidence="9">
    <location>
        <begin position="387"/>
        <end position="458"/>
    </location>
</feature>
<dbReference type="EMBL" id="VIEB01000034">
    <property type="protein sequence ID" value="TQE10990.1"/>
    <property type="molecule type" value="Genomic_DNA"/>
</dbReference>
<dbReference type="Gene3D" id="1.10.10.10">
    <property type="entry name" value="Winged helix-like DNA-binding domain superfamily/Winged helix DNA-binding domain"/>
    <property type="match status" value="1"/>
</dbReference>
<dbReference type="InterPro" id="IPR001611">
    <property type="entry name" value="Leu-rich_rpt"/>
</dbReference>
<dbReference type="Proteomes" id="UP000315295">
    <property type="component" value="Unassembled WGS sequence"/>
</dbReference>
<keyword evidence="4" id="KW-0611">Plant defense</keyword>
<dbReference type="InterPro" id="IPR041118">
    <property type="entry name" value="Rx_N"/>
</dbReference>
<name>A0A540NKG3_MALBA</name>
<dbReference type="AlphaFoldDB" id="A0A540NKG3"/>
<dbReference type="PRINTS" id="PR00364">
    <property type="entry name" value="DISEASERSIST"/>
</dbReference>
<dbReference type="InterPro" id="IPR002182">
    <property type="entry name" value="NB-ARC"/>
</dbReference>
<dbReference type="InterPro" id="IPR055414">
    <property type="entry name" value="LRR_R13L4/SHOC2-like"/>
</dbReference>
<dbReference type="Gene3D" id="1.10.8.430">
    <property type="entry name" value="Helical domain of apoptotic protease-activating factors"/>
    <property type="match status" value="1"/>
</dbReference>
<evidence type="ECO:0000256" key="4">
    <source>
        <dbReference type="ARBA" id="ARBA00022821"/>
    </source>
</evidence>
<dbReference type="InterPro" id="IPR042197">
    <property type="entry name" value="Apaf_helical"/>
</dbReference>
<dbReference type="GO" id="GO:0006952">
    <property type="term" value="P:defense response"/>
    <property type="evidence" value="ECO:0007669"/>
    <property type="project" value="UniProtKB-KW"/>
</dbReference>
<accession>A0A540NKG3</accession>
<proteinExistence type="predicted"/>
<keyword evidence="2" id="KW-0677">Repeat</keyword>
<keyword evidence="5" id="KW-0067">ATP-binding</keyword>
<evidence type="ECO:0000259" key="11">
    <source>
        <dbReference type="Pfam" id="PF25019"/>
    </source>
</evidence>
<dbReference type="PANTHER" id="PTHR36766:SF38">
    <property type="entry name" value="DISEASE RESISTANCE PROTEIN RGA3"/>
    <property type="match status" value="1"/>
</dbReference>
<evidence type="ECO:0000256" key="1">
    <source>
        <dbReference type="ARBA" id="ARBA00022614"/>
    </source>
</evidence>
<dbReference type="Gene3D" id="3.80.10.10">
    <property type="entry name" value="Ribonuclease Inhibitor"/>
    <property type="match status" value="3"/>
</dbReference>
<dbReference type="InterPro" id="IPR058922">
    <property type="entry name" value="WHD_DRP"/>
</dbReference>
<dbReference type="GO" id="GO:0005524">
    <property type="term" value="F:ATP binding"/>
    <property type="evidence" value="ECO:0007669"/>
    <property type="project" value="UniProtKB-KW"/>
</dbReference>
<organism evidence="12 13">
    <name type="scientific">Malus baccata</name>
    <name type="common">Siberian crab apple</name>
    <name type="synonym">Pyrus baccata</name>
    <dbReference type="NCBI Taxonomy" id="106549"/>
    <lineage>
        <taxon>Eukaryota</taxon>
        <taxon>Viridiplantae</taxon>
        <taxon>Streptophyta</taxon>
        <taxon>Embryophyta</taxon>
        <taxon>Tracheophyta</taxon>
        <taxon>Spermatophyta</taxon>
        <taxon>Magnoliopsida</taxon>
        <taxon>eudicotyledons</taxon>
        <taxon>Gunneridae</taxon>
        <taxon>Pentapetalae</taxon>
        <taxon>rosids</taxon>
        <taxon>fabids</taxon>
        <taxon>Rosales</taxon>
        <taxon>Rosaceae</taxon>
        <taxon>Amygdaloideae</taxon>
        <taxon>Maleae</taxon>
        <taxon>Malus</taxon>
    </lineage>
</organism>
<keyword evidence="1" id="KW-0433">Leucine-rich repeat</keyword>
<dbReference type="FunFam" id="1.10.10.10:FF:000322">
    <property type="entry name" value="Probable disease resistance protein At1g63360"/>
    <property type="match status" value="1"/>
</dbReference>
<dbReference type="PANTHER" id="PTHR36766">
    <property type="entry name" value="PLANT BROAD-SPECTRUM MILDEW RESISTANCE PROTEIN RPW8"/>
    <property type="match status" value="1"/>
</dbReference>
<evidence type="ECO:0000259" key="9">
    <source>
        <dbReference type="Pfam" id="PF23559"/>
    </source>
</evidence>
<feature type="domain" description="Disease resistance protein At4g27190-like leucine-rich repeats" evidence="8">
    <location>
        <begin position="837"/>
        <end position="968"/>
    </location>
</feature>
<dbReference type="InterPro" id="IPR057135">
    <property type="entry name" value="At4g27190-like_LRR"/>
</dbReference>
<evidence type="ECO:0000259" key="8">
    <source>
        <dbReference type="Pfam" id="PF23247"/>
    </source>
</evidence>
<gene>
    <name evidence="12" type="ORF">C1H46_003405</name>
</gene>
<dbReference type="Gene3D" id="3.40.50.300">
    <property type="entry name" value="P-loop containing nucleotide triphosphate hydrolases"/>
    <property type="match status" value="2"/>
</dbReference>
<dbReference type="SUPFAM" id="SSF52058">
    <property type="entry name" value="L domain-like"/>
    <property type="match status" value="2"/>
</dbReference>
<keyword evidence="3" id="KW-0547">Nucleotide-binding</keyword>
<evidence type="ECO:0000313" key="13">
    <source>
        <dbReference type="Proteomes" id="UP000315295"/>
    </source>
</evidence>
<dbReference type="Pfam" id="PF18052">
    <property type="entry name" value="Rx_N"/>
    <property type="match status" value="1"/>
</dbReference>
<evidence type="ECO:0000259" key="7">
    <source>
        <dbReference type="Pfam" id="PF18052"/>
    </source>
</evidence>
<dbReference type="Pfam" id="PF13855">
    <property type="entry name" value="LRR_8"/>
    <property type="match status" value="1"/>
</dbReference>
<dbReference type="Pfam" id="PF23247">
    <property type="entry name" value="LRR_RPS2"/>
    <property type="match status" value="1"/>
</dbReference>
<dbReference type="GO" id="GO:0043531">
    <property type="term" value="F:ADP binding"/>
    <property type="evidence" value="ECO:0007669"/>
    <property type="project" value="InterPro"/>
</dbReference>
<evidence type="ECO:0000313" key="12">
    <source>
        <dbReference type="EMBL" id="TQE10990.1"/>
    </source>
</evidence>
<dbReference type="Pfam" id="PF25019">
    <property type="entry name" value="LRR_R13L1-DRL21"/>
    <property type="match status" value="1"/>
</dbReference>
<dbReference type="SUPFAM" id="SSF52540">
    <property type="entry name" value="P-loop containing nucleoside triphosphate hydrolases"/>
    <property type="match status" value="1"/>
</dbReference>
<dbReference type="GO" id="GO:0051707">
    <property type="term" value="P:response to other organism"/>
    <property type="evidence" value="ECO:0007669"/>
    <property type="project" value="UniProtKB-ARBA"/>
</dbReference>
<feature type="domain" description="NB-ARC" evidence="6">
    <location>
        <begin position="215"/>
        <end position="302"/>
    </location>
</feature>
<dbReference type="Pfam" id="PF23598">
    <property type="entry name" value="LRR_14"/>
    <property type="match status" value="1"/>
</dbReference>
<protein>
    <recommendedName>
        <fullName evidence="14">Rx N-terminal domain-containing protein</fullName>
    </recommendedName>
</protein>
<evidence type="ECO:0000259" key="6">
    <source>
        <dbReference type="Pfam" id="PF00931"/>
    </source>
</evidence>
<dbReference type="Gene3D" id="1.20.5.4130">
    <property type="match status" value="1"/>
</dbReference>
<feature type="domain" description="Disease resistance N-terminal" evidence="7">
    <location>
        <begin position="13"/>
        <end position="97"/>
    </location>
</feature>
<evidence type="ECO:0000256" key="5">
    <source>
        <dbReference type="ARBA" id="ARBA00022840"/>
    </source>
</evidence>
<dbReference type="InterPro" id="IPR027417">
    <property type="entry name" value="P-loop_NTPase"/>
</dbReference>